<evidence type="ECO:0000313" key="1">
    <source>
        <dbReference type="EMBL" id="KAI9512553.1"/>
    </source>
</evidence>
<proteinExistence type="predicted"/>
<keyword evidence="2" id="KW-1185">Reference proteome</keyword>
<accession>A0ACC0ULI7</accession>
<gene>
    <name evidence="1" type="ORF">F5148DRAFT_973340</name>
</gene>
<name>A0ACC0ULI7_9AGAM</name>
<evidence type="ECO:0000313" key="2">
    <source>
        <dbReference type="Proteomes" id="UP001207468"/>
    </source>
</evidence>
<organism evidence="1 2">
    <name type="scientific">Russula earlei</name>
    <dbReference type="NCBI Taxonomy" id="71964"/>
    <lineage>
        <taxon>Eukaryota</taxon>
        <taxon>Fungi</taxon>
        <taxon>Dikarya</taxon>
        <taxon>Basidiomycota</taxon>
        <taxon>Agaricomycotina</taxon>
        <taxon>Agaricomycetes</taxon>
        <taxon>Russulales</taxon>
        <taxon>Russulaceae</taxon>
        <taxon>Russula</taxon>
    </lineage>
</organism>
<protein>
    <submittedName>
        <fullName evidence="1">Uncharacterized protein</fullName>
    </submittedName>
</protein>
<comment type="caution">
    <text evidence="1">The sequence shown here is derived from an EMBL/GenBank/DDBJ whole genome shotgun (WGS) entry which is preliminary data.</text>
</comment>
<dbReference type="EMBL" id="JAGFNK010000008">
    <property type="protein sequence ID" value="KAI9512553.1"/>
    <property type="molecule type" value="Genomic_DNA"/>
</dbReference>
<reference evidence="1" key="1">
    <citation type="submission" date="2021-03" db="EMBL/GenBank/DDBJ databases">
        <title>Evolutionary priming and transition to the ectomycorrhizal habit in an iconic lineage of mushroom-forming fungi: is preadaptation a requirement?</title>
        <authorList>
            <consortium name="DOE Joint Genome Institute"/>
            <person name="Looney B.P."/>
            <person name="Miyauchi S."/>
            <person name="Morin E."/>
            <person name="Drula E."/>
            <person name="Courty P.E."/>
            <person name="Chicoki N."/>
            <person name="Fauchery L."/>
            <person name="Kohler A."/>
            <person name="Kuo A."/>
            <person name="LaButti K."/>
            <person name="Pangilinan J."/>
            <person name="Lipzen A."/>
            <person name="Riley R."/>
            <person name="Andreopoulos W."/>
            <person name="He G."/>
            <person name="Johnson J."/>
            <person name="Barry K.W."/>
            <person name="Grigoriev I.V."/>
            <person name="Nagy L."/>
            <person name="Hibbett D."/>
            <person name="Henrissat B."/>
            <person name="Matheny P.B."/>
            <person name="Labbe J."/>
            <person name="Martin A.F."/>
        </authorList>
    </citation>
    <scope>NUCLEOTIDE SEQUENCE</scope>
    <source>
        <strain evidence="1">BPL698</strain>
    </source>
</reference>
<dbReference type="Proteomes" id="UP001207468">
    <property type="component" value="Unassembled WGS sequence"/>
</dbReference>
<sequence length="249" mass="27986">MDYDIFREELAIKYPTYGHALWEPSPGGNHTVEIGDVGFIREGYFHRLLNILPASNESDRDGVAQHDELPTNIGALPPNNLRSNEVQDRTDDHRRLAAGSQDSLSLSSYRPDDAAQLSFSCFRRRGAILSLPVTAQRRDTAAKGFFAKWILKHIDEWFALARERGLGISREDIILVTGRHLARSWANIVFQESQREEHVSFGVRVSGDSNVEWQFTPEGARGVALNLGPSGQVRRCTFFLSSMQSQAVF</sequence>